<comment type="caution">
    <text evidence="2">The sequence shown here is derived from an EMBL/GenBank/DDBJ whole genome shotgun (WGS) entry which is preliminary data.</text>
</comment>
<proteinExistence type="predicted"/>
<dbReference type="PANTHER" id="PTHR44490">
    <property type="entry name" value="EUKARYOTIC TRANSLATION ELONGATION FACTOR 1 EPSILON-1"/>
    <property type="match status" value="1"/>
</dbReference>
<dbReference type="EMBL" id="JAHLQT010010178">
    <property type="protein sequence ID" value="KAG7173058.1"/>
    <property type="molecule type" value="Genomic_DNA"/>
</dbReference>
<dbReference type="GO" id="GO:0017101">
    <property type="term" value="C:aminoacyl-tRNA synthetase multienzyme complex"/>
    <property type="evidence" value="ECO:0007669"/>
    <property type="project" value="InterPro"/>
</dbReference>
<dbReference type="InterPro" id="IPR042450">
    <property type="entry name" value="EEF1E1"/>
</dbReference>
<dbReference type="OrthoDB" id="19141at2759"/>
<evidence type="ECO:0000259" key="1">
    <source>
        <dbReference type="Pfam" id="PF21972"/>
    </source>
</evidence>
<organism evidence="2 3">
    <name type="scientific">Homarus americanus</name>
    <name type="common">American lobster</name>
    <dbReference type="NCBI Taxonomy" id="6706"/>
    <lineage>
        <taxon>Eukaryota</taxon>
        <taxon>Metazoa</taxon>
        <taxon>Ecdysozoa</taxon>
        <taxon>Arthropoda</taxon>
        <taxon>Crustacea</taxon>
        <taxon>Multicrustacea</taxon>
        <taxon>Malacostraca</taxon>
        <taxon>Eumalacostraca</taxon>
        <taxon>Eucarida</taxon>
        <taxon>Decapoda</taxon>
        <taxon>Pleocyemata</taxon>
        <taxon>Astacidea</taxon>
        <taxon>Nephropoidea</taxon>
        <taxon>Nephropidae</taxon>
        <taxon>Homarus</taxon>
    </lineage>
</organism>
<evidence type="ECO:0000313" key="3">
    <source>
        <dbReference type="Proteomes" id="UP000747542"/>
    </source>
</evidence>
<dbReference type="Proteomes" id="UP000747542">
    <property type="component" value="Unassembled WGS sequence"/>
</dbReference>
<reference evidence="2" key="1">
    <citation type="journal article" date="2021" name="Sci. Adv.">
        <title>The American lobster genome reveals insights on longevity, neural, and immune adaptations.</title>
        <authorList>
            <person name="Polinski J.M."/>
            <person name="Zimin A.V."/>
            <person name="Clark K.F."/>
            <person name="Kohn A.B."/>
            <person name="Sadowski N."/>
            <person name="Timp W."/>
            <person name="Ptitsyn A."/>
            <person name="Khanna P."/>
            <person name="Romanova D.Y."/>
            <person name="Williams P."/>
            <person name="Greenwood S.J."/>
            <person name="Moroz L.L."/>
            <person name="Walt D.R."/>
            <person name="Bodnar A.G."/>
        </authorList>
    </citation>
    <scope>NUCLEOTIDE SEQUENCE</scope>
    <source>
        <strain evidence="2">GMGI-L3</strain>
    </source>
</reference>
<dbReference type="Pfam" id="PF21972">
    <property type="entry name" value="Arc1p_N_like"/>
    <property type="match status" value="1"/>
</dbReference>
<sequence>MEKKILTETAKYLQSSKVRTTLEDNKVVVEVGGKKTEGFVCGTLSLVRLKRKELEGNTVLEKCLTQHWLTYCTTDLFHCPTFEALNGCLQHINKELLNRSFLCGYAPTVADLVVFLALHPFMCSWSFLQKEQYMNISRWFNSMQKDETLNKTYTPVQFSRTLLYDTTGRTH</sequence>
<dbReference type="GO" id="GO:0005737">
    <property type="term" value="C:cytoplasm"/>
    <property type="evidence" value="ECO:0007669"/>
    <property type="project" value="TreeGrafter"/>
</dbReference>
<feature type="domain" description="Nuclear-export cofactor Arc1-like N-terminal" evidence="1">
    <location>
        <begin position="64"/>
        <end position="145"/>
    </location>
</feature>
<keyword evidence="2" id="KW-0251">Elongation factor</keyword>
<dbReference type="AlphaFoldDB" id="A0A8J5TJ59"/>
<dbReference type="InterPro" id="IPR053836">
    <property type="entry name" value="Arc1-like_N"/>
</dbReference>
<gene>
    <name evidence="2" type="primary">EEF1E1-L</name>
    <name evidence="2" type="ORF">Hamer_G008580</name>
</gene>
<keyword evidence="3" id="KW-1185">Reference proteome</keyword>
<evidence type="ECO:0000313" key="2">
    <source>
        <dbReference type="EMBL" id="KAG7173058.1"/>
    </source>
</evidence>
<dbReference type="GO" id="GO:0043517">
    <property type="term" value="P:positive regulation of DNA damage response, signal transduction by p53 class mediator"/>
    <property type="evidence" value="ECO:0007669"/>
    <property type="project" value="InterPro"/>
</dbReference>
<dbReference type="GO" id="GO:0003746">
    <property type="term" value="F:translation elongation factor activity"/>
    <property type="evidence" value="ECO:0007669"/>
    <property type="project" value="UniProtKB-KW"/>
</dbReference>
<keyword evidence="2" id="KW-0648">Protein biosynthesis</keyword>
<accession>A0A8J5TJ59</accession>
<dbReference type="PANTHER" id="PTHR44490:SF1">
    <property type="entry name" value="EUKARYOTIC TRANSLATION ELONGATION FACTOR 1 EPSILON-1"/>
    <property type="match status" value="1"/>
</dbReference>
<protein>
    <submittedName>
        <fullName evidence="2">Eukaryotic translation elongation factor 1 epsilon-1-like</fullName>
    </submittedName>
</protein>
<name>A0A8J5TJ59_HOMAM</name>
<dbReference type="GO" id="GO:0005634">
    <property type="term" value="C:nucleus"/>
    <property type="evidence" value="ECO:0007669"/>
    <property type="project" value="TreeGrafter"/>
</dbReference>